<dbReference type="PROSITE" id="PS51669">
    <property type="entry name" value="4FE4S_MOW_BIS_MGD"/>
    <property type="match status" value="1"/>
</dbReference>
<dbReference type="PANTHER" id="PTHR43742">
    <property type="entry name" value="TRIMETHYLAMINE-N-OXIDE REDUCTASE"/>
    <property type="match status" value="1"/>
</dbReference>
<name>A0A1S2LM97_9BACI</name>
<dbReference type="InterPro" id="IPR006311">
    <property type="entry name" value="TAT_signal"/>
</dbReference>
<dbReference type="SMART" id="SM00926">
    <property type="entry name" value="Molybdop_Fe4S4"/>
    <property type="match status" value="1"/>
</dbReference>
<evidence type="ECO:0000259" key="10">
    <source>
        <dbReference type="PROSITE" id="PS51669"/>
    </source>
</evidence>
<dbReference type="PROSITE" id="PS51318">
    <property type="entry name" value="TAT"/>
    <property type="match status" value="1"/>
</dbReference>
<keyword evidence="5" id="KW-0479">Metal-binding</keyword>
<dbReference type="PANTHER" id="PTHR43742:SF9">
    <property type="entry name" value="TETRATHIONATE REDUCTASE SUBUNIT A"/>
    <property type="match status" value="1"/>
</dbReference>
<evidence type="ECO:0000256" key="1">
    <source>
        <dbReference type="ARBA" id="ARBA00001942"/>
    </source>
</evidence>
<accession>A0A1S2LM97</accession>
<evidence type="ECO:0000256" key="9">
    <source>
        <dbReference type="ARBA" id="ARBA00023014"/>
    </source>
</evidence>
<dbReference type="InterPro" id="IPR006963">
    <property type="entry name" value="Mopterin_OxRdtase_4Fe-4S_dom"/>
</dbReference>
<dbReference type="RefSeq" id="WP_071310223.1">
    <property type="nucleotide sequence ID" value="NZ_MLQR01000031.1"/>
</dbReference>
<dbReference type="Pfam" id="PF00384">
    <property type="entry name" value="Molybdopterin"/>
    <property type="match status" value="1"/>
</dbReference>
<dbReference type="GO" id="GO:0043546">
    <property type="term" value="F:molybdopterin cofactor binding"/>
    <property type="evidence" value="ECO:0007669"/>
    <property type="project" value="InterPro"/>
</dbReference>
<dbReference type="InterPro" id="IPR006657">
    <property type="entry name" value="MoPterin_dinucl-bd_dom"/>
</dbReference>
<keyword evidence="4" id="KW-0500">Molybdenum</keyword>
<dbReference type="GO" id="GO:0016491">
    <property type="term" value="F:oxidoreductase activity"/>
    <property type="evidence" value="ECO:0007669"/>
    <property type="project" value="UniProtKB-KW"/>
</dbReference>
<dbReference type="InterPro" id="IPR050612">
    <property type="entry name" value="Prok_Mopterin_Oxidored"/>
</dbReference>
<keyword evidence="6" id="KW-0732">Signal</keyword>
<dbReference type="SUPFAM" id="SSF50692">
    <property type="entry name" value="ADC-like"/>
    <property type="match status" value="1"/>
</dbReference>
<organism evidence="11 12">
    <name type="scientific">Anaerobacillus alkalilacustris</name>
    <dbReference type="NCBI Taxonomy" id="393763"/>
    <lineage>
        <taxon>Bacteria</taxon>
        <taxon>Bacillati</taxon>
        <taxon>Bacillota</taxon>
        <taxon>Bacilli</taxon>
        <taxon>Bacillales</taxon>
        <taxon>Bacillaceae</taxon>
        <taxon>Anaerobacillus</taxon>
    </lineage>
</organism>
<keyword evidence="8" id="KW-0408">Iron</keyword>
<comment type="similarity">
    <text evidence="2">Belongs to the prokaryotic molybdopterin-containing oxidoreductase family.</text>
</comment>
<keyword evidence="7" id="KW-0560">Oxidoreductase</keyword>
<keyword evidence="12" id="KW-1185">Reference proteome</keyword>
<dbReference type="SUPFAM" id="SSF53706">
    <property type="entry name" value="Formate dehydrogenase/DMSO reductase, domains 1-3"/>
    <property type="match status" value="1"/>
</dbReference>
<dbReference type="InterPro" id="IPR009010">
    <property type="entry name" value="Asp_de-COase-like_dom_sf"/>
</dbReference>
<dbReference type="Gene3D" id="2.40.40.20">
    <property type="match status" value="1"/>
</dbReference>
<evidence type="ECO:0000256" key="3">
    <source>
        <dbReference type="ARBA" id="ARBA00022485"/>
    </source>
</evidence>
<dbReference type="GO" id="GO:0051539">
    <property type="term" value="F:4 iron, 4 sulfur cluster binding"/>
    <property type="evidence" value="ECO:0007669"/>
    <property type="project" value="UniProtKB-KW"/>
</dbReference>
<feature type="domain" description="4Fe-4S Mo/W bis-MGD-type" evidence="10">
    <location>
        <begin position="46"/>
        <end position="102"/>
    </location>
</feature>
<protein>
    <submittedName>
        <fullName evidence="11">Dehydrogenase</fullName>
    </submittedName>
</protein>
<evidence type="ECO:0000256" key="5">
    <source>
        <dbReference type="ARBA" id="ARBA00022723"/>
    </source>
</evidence>
<dbReference type="GO" id="GO:0046872">
    <property type="term" value="F:metal ion binding"/>
    <property type="evidence" value="ECO:0007669"/>
    <property type="project" value="UniProtKB-KW"/>
</dbReference>
<dbReference type="InterPro" id="IPR037946">
    <property type="entry name" value="MopB_CT_Tetrathionate"/>
</dbReference>
<dbReference type="Gene3D" id="3.40.50.740">
    <property type="match status" value="1"/>
</dbReference>
<dbReference type="AlphaFoldDB" id="A0A1S2LM97"/>
<evidence type="ECO:0000313" key="11">
    <source>
        <dbReference type="EMBL" id="OIJ12545.1"/>
    </source>
</evidence>
<dbReference type="InterPro" id="IPR006656">
    <property type="entry name" value="Mopterin_OxRdtase"/>
</dbReference>
<comment type="caution">
    <text evidence="11">The sequence shown here is derived from an EMBL/GenBank/DDBJ whole genome shotgun (WGS) entry which is preliminary data.</text>
</comment>
<dbReference type="CDD" id="cd02757">
    <property type="entry name" value="MopB_Arsenate-R"/>
    <property type="match status" value="1"/>
</dbReference>
<evidence type="ECO:0000313" key="12">
    <source>
        <dbReference type="Proteomes" id="UP000179524"/>
    </source>
</evidence>
<evidence type="ECO:0000256" key="2">
    <source>
        <dbReference type="ARBA" id="ARBA00010312"/>
    </source>
</evidence>
<dbReference type="CDD" id="cd02780">
    <property type="entry name" value="MopB_CT_Tetrathionate_Arsenate-R"/>
    <property type="match status" value="1"/>
</dbReference>
<dbReference type="Proteomes" id="UP000179524">
    <property type="component" value="Unassembled WGS sequence"/>
</dbReference>
<dbReference type="Pfam" id="PF01568">
    <property type="entry name" value="Molydop_binding"/>
    <property type="match status" value="1"/>
</dbReference>
<proteinExistence type="inferred from homology"/>
<reference evidence="11 12" key="1">
    <citation type="submission" date="2016-10" db="EMBL/GenBank/DDBJ databases">
        <title>Draft genome sequences of four alkaliphilic bacteria belonging to the Anaerobacillus genus.</title>
        <authorList>
            <person name="Bassil N.M."/>
            <person name="Lloyd J.R."/>
        </authorList>
    </citation>
    <scope>NUCLEOTIDE SEQUENCE [LARGE SCALE GENOMIC DNA]</scope>
    <source>
        <strain evidence="11 12">DSM 18345</strain>
    </source>
</reference>
<evidence type="ECO:0000256" key="8">
    <source>
        <dbReference type="ARBA" id="ARBA00023004"/>
    </source>
</evidence>
<evidence type="ECO:0000256" key="7">
    <source>
        <dbReference type="ARBA" id="ARBA00023002"/>
    </source>
</evidence>
<dbReference type="Gene3D" id="3.40.228.10">
    <property type="entry name" value="Dimethylsulfoxide Reductase, domain 2"/>
    <property type="match status" value="1"/>
</dbReference>
<keyword evidence="3" id="KW-0004">4Fe-4S</keyword>
<sequence length="851" mass="95195">MKVNRRNFIKLSAVSGLFVAGASQTKPMLNAFTKNTEAAAKNEPQGEWIASTCQGCTAWCAVQVYRINGRATKVRGNPNAKANHGHSCVRSHLALQQVYDPDRVKQPMKRTNPKKGRDEDPGFIPISWEEAMDIIADKIMDLRKRNETHKFSVWRGRYTALNGILYGNMPKIIGTPNNVSHSSICAETEKHGRYYTEAYWGYADYDHENAFYELMWGADPIASNRQVPHTASLFGKLKDQAKIAVVDPRLSTTAAKADEWLPVIPGEDGALAIAIAHVLLTEELWYKPFVGDFKDGVNRFVAGRTVNEEDFEEIQTYGLVKWWNIALKDATPEWAAERSGIPAEQIYRVARDFGRAAPRAISFMSPGSNMVVRGGYTAQAMAALNGLVGSADNVGGVICGGESCPVNSFPDFEKYIDSIAANGNSMPRADFGGRKLEMPAMNAGNSGGIKPTNTIADSILNEDPYSLEVVMSYWTNFNYSNQGTDRWDEALAKLPFMVHMTLNPAEQTHFADIVLPVPHHMFERLSAVRGSNGNLYRHCHIQNEIIESPFDVRIDETEVPWMLGEALERKGFSNLIDYFRNEFVDPETGKKPTNGKEFNEIATKIYTQPLWDPTIEKQGDVINGWEEYKKIGTWNSIPYRFRQKWNGNWGTETGQFEFYSETLKKALEAHAERHNVNVDKVMEATNYTARGELAFVPHYEPAYRVGDENEYPLIFSDHRSKLNREARSANTSWYQEFKDADPGDEAWDDVAKINPIDAKKLGIENGDMIKITSATGSITVKAKLWEGTRPGVVTKCYGQGHWAYGHIASLDRKKQIARGGNNNTILAPVHEALSGSGARHGGQSRIKIEKV</sequence>
<dbReference type="EMBL" id="MLQR01000031">
    <property type="protein sequence ID" value="OIJ12545.1"/>
    <property type="molecule type" value="Genomic_DNA"/>
</dbReference>
<dbReference type="OrthoDB" id="9803192at2"/>
<gene>
    <name evidence="11" type="ORF">BKP37_14055</name>
</gene>
<dbReference type="Gene3D" id="2.20.25.90">
    <property type="entry name" value="ADC-like domains"/>
    <property type="match status" value="1"/>
</dbReference>
<evidence type="ECO:0000256" key="4">
    <source>
        <dbReference type="ARBA" id="ARBA00022505"/>
    </source>
</evidence>
<evidence type="ECO:0000256" key="6">
    <source>
        <dbReference type="ARBA" id="ARBA00022729"/>
    </source>
</evidence>
<dbReference type="Pfam" id="PF04879">
    <property type="entry name" value="Molybdop_Fe4S4"/>
    <property type="match status" value="1"/>
</dbReference>
<comment type="cofactor">
    <cofactor evidence="1">
        <name>Mo-bis(molybdopterin guanine dinucleotide)</name>
        <dbReference type="ChEBI" id="CHEBI:60539"/>
    </cofactor>
</comment>
<keyword evidence="9" id="KW-0411">Iron-sulfur</keyword>